<keyword evidence="2" id="KW-0663">Pyridoxal phosphate</keyword>
<dbReference type="eggNOG" id="COG1167">
    <property type="taxonomic scope" value="Bacteria"/>
</dbReference>
<dbReference type="InterPro" id="IPR036388">
    <property type="entry name" value="WH-like_DNA-bd_sf"/>
</dbReference>
<dbReference type="CDD" id="cd00609">
    <property type="entry name" value="AAT_like"/>
    <property type="match status" value="1"/>
</dbReference>
<dbReference type="SMART" id="SM00345">
    <property type="entry name" value="HTH_GNTR"/>
    <property type="match status" value="1"/>
</dbReference>
<evidence type="ECO:0000256" key="4">
    <source>
        <dbReference type="ARBA" id="ARBA00023125"/>
    </source>
</evidence>
<dbReference type="InterPro" id="IPR036390">
    <property type="entry name" value="WH_DNA-bd_sf"/>
</dbReference>
<dbReference type="Pfam" id="PF00155">
    <property type="entry name" value="Aminotran_1_2"/>
    <property type="match status" value="1"/>
</dbReference>
<dbReference type="GO" id="GO:0003700">
    <property type="term" value="F:DNA-binding transcription factor activity"/>
    <property type="evidence" value="ECO:0007669"/>
    <property type="project" value="InterPro"/>
</dbReference>
<organism evidence="7 8">
    <name type="scientific">Megasphaera micronuciformis F0359</name>
    <dbReference type="NCBI Taxonomy" id="706434"/>
    <lineage>
        <taxon>Bacteria</taxon>
        <taxon>Bacillati</taxon>
        <taxon>Bacillota</taxon>
        <taxon>Negativicutes</taxon>
        <taxon>Veillonellales</taxon>
        <taxon>Veillonellaceae</taxon>
        <taxon>Megasphaera</taxon>
    </lineage>
</organism>
<dbReference type="PANTHER" id="PTHR46577">
    <property type="entry name" value="HTH-TYPE TRANSCRIPTIONAL REGULATORY PROTEIN GABR"/>
    <property type="match status" value="1"/>
</dbReference>
<dbReference type="InterPro" id="IPR015424">
    <property type="entry name" value="PyrdxlP-dep_Trfase"/>
</dbReference>
<accession>E2ZBH4</accession>
<evidence type="ECO:0000313" key="8">
    <source>
        <dbReference type="Proteomes" id="UP000003195"/>
    </source>
</evidence>
<dbReference type="RefSeq" id="WP_006941817.1">
    <property type="nucleotide sequence ID" value="NZ_GL538208.1"/>
</dbReference>
<dbReference type="SUPFAM" id="SSF53383">
    <property type="entry name" value="PLP-dependent transferases"/>
    <property type="match status" value="1"/>
</dbReference>
<dbReference type="Pfam" id="PF00392">
    <property type="entry name" value="GntR"/>
    <property type="match status" value="1"/>
</dbReference>
<dbReference type="CDD" id="cd07377">
    <property type="entry name" value="WHTH_GntR"/>
    <property type="match status" value="1"/>
</dbReference>
<dbReference type="Proteomes" id="UP000003195">
    <property type="component" value="Unassembled WGS sequence"/>
</dbReference>
<dbReference type="PANTHER" id="PTHR46577:SF1">
    <property type="entry name" value="HTH-TYPE TRANSCRIPTIONAL REGULATORY PROTEIN GABR"/>
    <property type="match status" value="1"/>
</dbReference>
<dbReference type="InterPro" id="IPR004839">
    <property type="entry name" value="Aminotransferase_I/II_large"/>
</dbReference>
<dbReference type="GO" id="GO:0030170">
    <property type="term" value="F:pyridoxal phosphate binding"/>
    <property type="evidence" value="ECO:0007669"/>
    <property type="project" value="InterPro"/>
</dbReference>
<dbReference type="PROSITE" id="PS50949">
    <property type="entry name" value="HTH_GNTR"/>
    <property type="match status" value="1"/>
</dbReference>
<keyword evidence="4" id="KW-0238">DNA-binding</keyword>
<dbReference type="InterPro" id="IPR051446">
    <property type="entry name" value="HTH_trans_reg/aminotransferase"/>
</dbReference>
<dbReference type="Gene3D" id="1.10.10.10">
    <property type="entry name" value="Winged helix-like DNA-binding domain superfamily/Winged helix DNA-binding domain"/>
    <property type="match status" value="1"/>
</dbReference>
<evidence type="ECO:0000313" key="7">
    <source>
        <dbReference type="EMBL" id="EFQ04202.1"/>
    </source>
</evidence>
<dbReference type="InterPro" id="IPR015421">
    <property type="entry name" value="PyrdxlP-dep_Trfase_major"/>
</dbReference>
<dbReference type="InterPro" id="IPR000524">
    <property type="entry name" value="Tscrpt_reg_HTH_GntR"/>
</dbReference>
<dbReference type="STRING" id="706434.HMPREF9429_00801"/>
<feature type="domain" description="HTH gntR-type" evidence="6">
    <location>
        <begin position="10"/>
        <end position="81"/>
    </location>
</feature>
<proteinExistence type="inferred from homology"/>
<evidence type="ECO:0000256" key="2">
    <source>
        <dbReference type="ARBA" id="ARBA00022898"/>
    </source>
</evidence>
<dbReference type="EMBL" id="AECS01000036">
    <property type="protein sequence ID" value="EFQ04202.1"/>
    <property type="molecule type" value="Genomic_DNA"/>
</dbReference>
<dbReference type="SUPFAM" id="SSF46785">
    <property type="entry name" value="Winged helix' DNA-binding domain"/>
    <property type="match status" value="1"/>
</dbReference>
<comment type="similarity">
    <text evidence="1">In the C-terminal section; belongs to the class-I pyridoxal-phosphate-dependent aminotransferase family.</text>
</comment>
<reference evidence="7 8" key="1">
    <citation type="submission" date="2010-08" db="EMBL/GenBank/DDBJ databases">
        <authorList>
            <person name="Weinstock G."/>
            <person name="Sodergren E."/>
            <person name="Clifton S."/>
            <person name="Fulton L."/>
            <person name="Fulton B."/>
            <person name="Courtney L."/>
            <person name="Fronick C."/>
            <person name="Harrison M."/>
            <person name="Strong C."/>
            <person name="Farmer C."/>
            <person name="Delahaunty K."/>
            <person name="Markovic C."/>
            <person name="Hall O."/>
            <person name="Minx P."/>
            <person name="Tomlinson C."/>
            <person name="Mitreva M."/>
            <person name="Hou S."/>
            <person name="Chen J."/>
            <person name="Wollam A."/>
            <person name="Pepin K.H."/>
            <person name="Johnson M."/>
            <person name="Bhonagiri V."/>
            <person name="Zhang X."/>
            <person name="Suruliraj S."/>
            <person name="Warren W."/>
            <person name="Chinwalla A."/>
            <person name="Mardis E.R."/>
            <person name="Wilson R.K."/>
        </authorList>
    </citation>
    <scope>NUCLEOTIDE SEQUENCE [LARGE SCALE GENOMIC DNA]</scope>
    <source>
        <strain evidence="7 8">F0359</strain>
    </source>
</reference>
<evidence type="ECO:0000256" key="5">
    <source>
        <dbReference type="ARBA" id="ARBA00023163"/>
    </source>
</evidence>
<dbReference type="Gene3D" id="3.40.640.10">
    <property type="entry name" value="Type I PLP-dependent aspartate aminotransferase-like (Major domain)"/>
    <property type="match status" value="1"/>
</dbReference>
<dbReference type="AlphaFoldDB" id="E2ZBH4"/>
<evidence type="ECO:0000256" key="3">
    <source>
        <dbReference type="ARBA" id="ARBA00023015"/>
    </source>
</evidence>
<name>E2ZBH4_9FIRM</name>
<dbReference type="GO" id="GO:0003677">
    <property type="term" value="F:DNA binding"/>
    <property type="evidence" value="ECO:0007669"/>
    <property type="project" value="UniProtKB-KW"/>
</dbReference>
<sequence length="466" mass="52975">MLQIDKVSKKPYYVQVYEYFKAEIESGRMRAGTKLPSIRALAMRVGISKLTVERAYFQLSNEGYIQGRSKARFEAAFLGDKETAVRGLQVCPVEEKRRILYDFTSGDAGAEGFPLVLWRRYMHRVLSEPVMLNEAQDEQGVPVLREALSRYVYETRGVYTDKEHIVIGSGVTALLRILGYLLKQKGASNIAVEEPGFRLAREIFRSGGYTVYPVPVGDDGIDESKLVASAANMVYVTPSHQFPTGSVMPVARRRGLLRWAAARDGLIIEDDYDSELRYEGRPVPALKSTDETNRVVYLGSLSKVLPFFVRISYMILPDELIYAYRHEQELFRQSVSVPEQCVVAEYIRSGEMAKQTRRLRRLYQEKGRQTETLLKKYFGPRAEVNRTGSGVRLRLAFESSLSEEELTETAILKGCLVKPMKSFYEIYSEGTKKVFFLSFARIREADLEDAVRTLHEAWTAEGVIHG</sequence>
<keyword evidence="8" id="KW-1185">Reference proteome</keyword>
<evidence type="ECO:0000259" key="6">
    <source>
        <dbReference type="PROSITE" id="PS50949"/>
    </source>
</evidence>
<evidence type="ECO:0000256" key="1">
    <source>
        <dbReference type="ARBA" id="ARBA00005384"/>
    </source>
</evidence>
<keyword evidence="5" id="KW-0804">Transcription</keyword>
<dbReference type="HOGENOM" id="CLU_017584_0_1_9"/>
<gene>
    <name evidence="7" type="ORF">HMPREF9429_00801</name>
</gene>
<keyword evidence="3" id="KW-0805">Transcription regulation</keyword>
<protein>
    <submittedName>
        <fullName evidence="7">Transcriptional regulator, GntR family</fullName>
    </submittedName>
</protein>
<comment type="caution">
    <text evidence="7">The sequence shown here is derived from an EMBL/GenBank/DDBJ whole genome shotgun (WGS) entry which is preliminary data.</text>
</comment>
<dbReference type="OrthoDB" id="9808770at2"/>